<name>A0A0R1PGT2_9LACO</name>
<feature type="compositionally biased region" description="Gly residues" evidence="1">
    <location>
        <begin position="2655"/>
        <end position="2668"/>
    </location>
</feature>
<keyword evidence="4" id="KW-1185">Reference proteome</keyword>
<reference evidence="3 4" key="1">
    <citation type="journal article" date="2015" name="Genome Announc.">
        <title>Expanding the biotechnology potential of lactobacilli through comparative genomics of 213 strains and associated genera.</title>
        <authorList>
            <person name="Sun Z."/>
            <person name="Harris H.M."/>
            <person name="McCann A."/>
            <person name="Guo C."/>
            <person name="Argimon S."/>
            <person name="Zhang W."/>
            <person name="Yang X."/>
            <person name="Jeffery I.B."/>
            <person name="Cooney J.C."/>
            <person name="Kagawa T.F."/>
            <person name="Liu W."/>
            <person name="Song Y."/>
            <person name="Salvetti E."/>
            <person name="Wrobel A."/>
            <person name="Rasinkangas P."/>
            <person name="Parkhill J."/>
            <person name="Rea M.C."/>
            <person name="O'Sullivan O."/>
            <person name="Ritari J."/>
            <person name="Douillard F.P."/>
            <person name="Paul Ross R."/>
            <person name="Yang R."/>
            <person name="Briner A.E."/>
            <person name="Felis G.E."/>
            <person name="de Vos W.M."/>
            <person name="Barrangou R."/>
            <person name="Klaenhammer T.R."/>
            <person name="Caufield P.W."/>
            <person name="Cui Y."/>
            <person name="Zhang H."/>
            <person name="O'Toole P.W."/>
        </authorList>
    </citation>
    <scope>NUCLEOTIDE SEQUENCE [LARGE SCALE GENOMIC DNA]</scope>
    <source>
        <strain evidence="3 4">DSM 13238</strain>
    </source>
</reference>
<protein>
    <recommendedName>
        <fullName evidence="2">S-layer protein C-terminal domain-containing protein</fullName>
    </recommendedName>
</protein>
<accession>A0A0R1PGT2</accession>
<dbReference type="Pfam" id="PF03217">
    <property type="entry name" value="SlpA"/>
    <property type="match status" value="1"/>
</dbReference>
<organism evidence="3 4">
    <name type="scientific">Companilactobacillus paralimentarius DSM 13238 = JCM 10415</name>
    <dbReference type="NCBI Taxonomy" id="1122151"/>
    <lineage>
        <taxon>Bacteria</taxon>
        <taxon>Bacillati</taxon>
        <taxon>Bacillota</taxon>
        <taxon>Bacilli</taxon>
        <taxon>Lactobacillales</taxon>
        <taxon>Lactobacillaceae</taxon>
        <taxon>Companilactobacillus</taxon>
    </lineage>
</organism>
<dbReference type="InterPro" id="IPR024968">
    <property type="entry name" value="SlpA_C_lactobacillus"/>
</dbReference>
<dbReference type="EMBL" id="AZES01000036">
    <property type="protein sequence ID" value="KRL31558.1"/>
    <property type="molecule type" value="Genomic_DNA"/>
</dbReference>
<gene>
    <name evidence="3" type="ORF">FD33_GL001904</name>
</gene>
<feature type="domain" description="S-layer protein C-terminal" evidence="2">
    <location>
        <begin position="3028"/>
        <end position="3066"/>
    </location>
</feature>
<feature type="region of interest" description="Disordered" evidence="1">
    <location>
        <begin position="621"/>
        <end position="646"/>
    </location>
</feature>
<proteinExistence type="predicted"/>
<feature type="region of interest" description="Disordered" evidence="1">
    <location>
        <begin position="2650"/>
        <end position="2689"/>
    </location>
</feature>
<feature type="compositionally biased region" description="Polar residues" evidence="1">
    <location>
        <begin position="230"/>
        <end position="243"/>
    </location>
</feature>
<feature type="region of interest" description="Disordered" evidence="1">
    <location>
        <begin position="224"/>
        <end position="244"/>
    </location>
</feature>
<sequence>MLTTFKSQFDDRYVASSQSITSVLNSLAEDSENNFNYFDLNNPKYIHDFQNSGHIAMLKDTSKTPIPSSYFYSGSNNNYYYRDMLVAMTIADKDGNNIDISDTDKLKNLTMNDSEFPLTATIHISESKDSDLAPLTSLATVTDPSLLEFSFKISLSRFDISKNQSMVPITVGSSLSSLSTEGNGLKITDNYTNDPKYTSSLTSAEKPMLGQSLFTSREKAAEYAAESDFDPTSTDKGNASPDQFSDGKIISNGTYYQTVSYNLSGADSAIEDMLTGDKSDVTGAAVSPYQTFINGSNTAATPGTDYVLNRDTKTITVIRKLSTNATINAKLSIPQVKVNSLISDAKPTAADYLSDQSGENTANDIPTSNVEVGSEYYTDPSLKSNYKATSDEVSATNFLKPGKYYRTIKFTLKNGSISDYDALPLSIDSDSKGNTVTYVQEVDVRNDATANYDNPLDAKIGDTSNTVSKNDTLISTDSSTGLSTNLIQDNGISFGNKYYRYTPGKEETLQNEVLNGSNDDSLTDGVVDSSGKFAKSGDFLRTITYTLVANSVDTNTFDTTNSKYKLGTDSKGNDTITYVQKVHVSQIPVIVSIKDLIVHLGAKNYSDQLELARESIAENDITTDGSSSSSLLDPANDPDPIESKLPTGIVLGDDYYTDRSLKSKSSTGLSSAGTYYRKITFYLTADVNTLSFGDNIPWAKDEDKNSVTFVQKIRVLTNVVTASVPCFMSQIGKEVMSQTMEDQSITTEADATLSLTTDSVSIAYLESSDNKFYSSEDNAQEGINAITFSRFNNVFTVPGTYYRKVIFHLEAGTDAKNYVFPKINDLDPVFSTADDGKIPTVEYLQKIVINSPELIVQTDHYASDIVTIGEDMSKVMDDSILTSLSANGSVIANGTVGTEYFDDATHAVKNEDPVSGTTFTEAKPYYRRVTFKLPGDISKYTSFSGEEGVDYTIDKSNNTITYAQKINVIDPRVTVTIPDISINVNAPVSSIDDDTKGISFISNETGKSIVSQDKIFVYSHRDPTSDSEPDYYFKDSSLTDIIKDIQNQNWMFKDGNRVFTAPGKYYRLIMFTAENLPDYYTFSDTNNGSTEKSNNNTTVGYYIQRVNVGYPVTVKIDDSVSSKVGSDITSVDAGNYDLISSEESGKSIVDTSATSYGTEYYDIFDDVKDILDKKVEPISDVTDGEKFTKSGTYYRVIKFVLKSGETPSNYSFGNGKLSSDGKSVEYIQKVNIATGEVTAVIDRGETKFGETLPSDSLGAKVDLVLSDGGGSIMSDGKITYGNKYYKSIDEALRGKNPLDTVSNAADPYYRTVTFTLKNPVDSYTFSGDHLIDKDNNTVTFAQEIKVEPANAVFSVKPLDDIETKTSTTDQKVTQTDGYTLVGSTSVKVGNIYYKSRDGALKDALNPGMDKSLIATDATSGNYLNEGDWYRLIYFTVNDDFFNNYEVSDDNMKKVDNHTVVYAQPVNVSHSTAVTKPEITNGKAIVDNSINTVQSGVNKLLDSNNVVISENPSFGSDYYDNYDDVFDADAAKSTRVVNGEFKKAGTYYRKITFTLTDDALAANNFDANAHVSGNTVSYVQTVNVAAKTNINIDADSTVNVTAGSAESTLTNNYKLTDDDNNSVGTLSTSNKIAYYGELSDALAQNTKTDSDAISGGNFNAGKYYRLLVFTPNAGVNKDNYSLNNSNLAWSADGTKILFAQEINASANAVSKYNISTPKVTIGSSEEDSETSNGNQIFDHSGKEISASVTFGKDYYANSGDVFDKNAKPVDGVVVDDNFVKVDTYYREIIFHLSHADIVNNSFGNAKVDTNNNTVSYVQAVVVSQSNVARINVNPISVKVGTSVDSVKNTDTLTDVTNNPLGTATVDNSKFYDKATDALSGTNEDVNATTNGLFNKGTYYRLVTFKTVSDFAKNYALNDLNARVNTDGSVTYAQKIDVKANGVVKHNFGDISANIGESTDKIAVATGTLTDASGNEIKASVSAESIYYDNYDDVFSGTGKVTEGINADKQFTKAGTYYRKISFKLDSSVDIKNYDFGSDAHVSGNTVSFVQSVVVGENAASITVGPLNIKTGTRTNDQSVTSTDGYVLRAGDDSFTDPTLGMTYYKSINGALGKSNGDEVDPNAVTAVTDGAFNKGTYYRQVVFKVGNDFVDKYNWADTTNAMYKDGTVIYAQQINVKDNVVSKHTIEDAKTNVGDSVTAVTSTGNALMDASGNKLDATVSYGTDYYDNYDDVFTPNAAKTKDIANGAFTKAGTYYRVINFKVSPEAIAQNDFGSEAHISGNTVSFVQAVSIDNKVNMAVNINVTPTITVSADTATNDSKLTKTTGYTLSNNLGTVLATVSAGDKYYTDVQSALKQGDTGLADVNGQFTKAGTYYRVITFKPSKAIDANSISNPSARVNADGTISYVQAVTVTKNAANINSSVGELDLRANAEKDNPALINTKEYSLKDVAGNSLVDKTKGTYGVELGQTFYTDSGLTQKTTDASGARISKAGTYYRAVKFYLTSGAAAANQFESIGGTYDATDNSVTFVQMIKASAAPVTPSNPAIAKINNVTVDNGTSMTDKALQNTDDVYIVDKNGDSIIADGGIKFDTTLYDSVGRPVTNLKTAGTYSQVITVKLESNVSAYTFGEGYKVDPTNNTISYVRTVTVKAASSTGGNSGNTGGSTGGNNGSSTETGGSTGAETDEDDDWNYSPIQGVVTTKTDHLFYTLNNQDNDKIPNRVLGKDSSWKTDQIRVNKAGVTQYRVATGEWIYADDVVLNQNSSEDGDWTYTPVQGVVTTKTDQKKYQLNNHENTAIANRDLKEDSSWKTDLYRTNKEGVRQYRVATGEWIDADDVNFNQTEDDFWTYESVSGVVKTKAGQTEYQLNDHENKAIAHRDLKEETSWKTDLYRTNEAGVKQYRVATGEWIDANDVDFINNNKNDEGWIYTSISGIVTTKPNQANYQLNNQNNSAIAGRELVRDSSWKTDQYRTNREGIKQYRVATGEWVDANDVVYEDAVDTGVFRDGRKISGVINLDRTNIFYDLYSRENEIIEDYSLGEETSWKTDYKAQDVNGDTYYHVGDNEWIKAEKGVHFNNYAWY</sequence>
<evidence type="ECO:0000313" key="4">
    <source>
        <dbReference type="Proteomes" id="UP000051908"/>
    </source>
</evidence>
<dbReference type="Proteomes" id="UP000051908">
    <property type="component" value="Unassembled WGS sequence"/>
</dbReference>
<evidence type="ECO:0000313" key="3">
    <source>
        <dbReference type="EMBL" id="KRL31558.1"/>
    </source>
</evidence>
<evidence type="ECO:0000259" key="2">
    <source>
        <dbReference type="Pfam" id="PF03217"/>
    </source>
</evidence>
<evidence type="ECO:0000256" key="1">
    <source>
        <dbReference type="SAM" id="MobiDB-lite"/>
    </source>
</evidence>
<dbReference type="PATRIC" id="fig|1122151.5.peg.1969"/>
<comment type="caution">
    <text evidence="3">The sequence shown here is derived from an EMBL/GenBank/DDBJ whole genome shotgun (WGS) entry which is preliminary data.</text>
</comment>